<reference evidence="4 5" key="1">
    <citation type="submission" date="2022-05" db="EMBL/GenBank/DDBJ databases">
        <title>Microbulbifer sp. nov., isolated from sponge.</title>
        <authorList>
            <person name="Gao L."/>
        </authorList>
    </citation>
    <scope>NUCLEOTIDE SEQUENCE [LARGE SCALE GENOMIC DNA]</scope>
    <source>
        <strain evidence="4 5">MI-G</strain>
    </source>
</reference>
<accession>A0ABY9E7K5</accession>
<keyword evidence="5" id="KW-1185">Reference proteome</keyword>
<name>A0ABY9E7K5_9GAMM</name>
<proteinExistence type="predicted"/>
<evidence type="ECO:0000313" key="4">
    <source>
        <dbReference type="EMBL" id="WKD48311.1"/>
    </source>
</evidence>
<organism evidence="4 5">
    <name type="scientific">Microbulbifer spongiae</name>
    <dbReference type="NCBI Taxonomy" id="2944933"/>
    <lineage>
        <taxon>Bacteria</taxon>
        <taxon>Pseudomonadati</taxon>
        <taxon>Pseudomonadota</taxon>
        <taxon>Gammaproteobacteria</taxon>
        <taxon>Cellvibrionales</taxon>
        <taxon>Microbulbiferaceae</taxon>
        <taxon>Microbulbifer</taxon>
    </lineage>
</organism>
<feature type="domain" description="N-acetyltransferase" evidence="3">
    <location>
        <begin position="3"/>
        <end position="140"/>
    </location>
</feature>
<dbReference type="GO" id="GO:0016746">
    <property type="term" value="F:acyltransferase activity"/>
    <property type="evidence" value="ECO:0007669"/>
    <property type="project" value="UniProtKB-KW"/>
</dbReference>
<dbReference type="RefSeq" id="WP_301414024.1">
    <property type="nucleotide sequence ID" value="NZ_CP098023.1"/>
</dbReference>
<keyword evidence="2 4" id="KW-0012">Acyltransferase</keyword>
<dbReference type="EC" id="2.3.1.-" evidence="4"/>
<evidence type="ECO:0000313" key="5">
    <source>
        <dbReference type="Proteomes" id="UP001321520"/>
    </source>
</evidence>
<evidence type="ECO:0000256" key="2">
    <source>
        <dbReference type="ARBA" id="ARBA00023315"/>
    </source>
</evidence>
<sequence length="144" mass="16085">MAIVVRTANWHSERSTIRTIRETVFVREQKVPADLEWDTLEESAQHFLVFEDGVAIGTGRLTAGGKIGRLAIKKSARGLGYGAQLLETICEHARHLGHQRVYLHAQQQAQGFYSRSGFVVEGDIFSEANIPHIRMVRDLDSLSG</sequence>
<gene>
    <name evidence="4" type="ORF">M8T91_10210</name>
</gene>
<dbReference type="SUPFAM" id="SSF55729">
    <property type="entry name" value="Acyl-CoA N-acyltransferases (Nat)"/>
    <property type="match status" value="1"/>
</dbReference>
<dbReference type="Proteomes" id="UP001321520">
    <property type="component" value="Chromosome"/>
</dbReference>
<dbReference type="CDD" id="cd04301">
    <property type="entry name" value="NAT_SF"/>
    <property type="match status" value="1"/>
</dbReference>
<dbReference type="Gene3D" id="3.40.630.30">
    <property type="match status" value="1"/>
</dbReference>
<keyword evidence="1 4" id="KW-0808">Transferase</keyword>
<protein>
    <submittedName>
        <fullName evidence="4">GNAT family N-acetyltransferase</fullName>
        <ecNumber evidence="4">2.3.1.-</ecNumber>
    </submittedName>
</protein>
<evidence type="ECO:0000256" key="1">
    <source>
        <dbReference type="ARBA" id="ARBA00022679"/>
    </source>
</evidence>
<dbReference type="PANTHER" id="PTHR43877">
    <property type="entry name" value="AMINOALKYLPHOSPHONATE N-ACETYLTRANSFERASE-RELATED-RELATED"/>
    <property type="match status" value="1"/>
</dbReference>
<dbReference type="InterPro" id="IPR016181">
    <property type="entry name" value="Acyl_CoA_acyltransferase"/>
</dbReference>
<dbReference type="InterPro" id="IPR050832">
    <property type="entry name" value="Bact_Acetyltransf"/>
</dbReference>
<dbReference type="InterPro" id="IPR000182">
    <property type="entry name" value="GNAT_dom"/>
</dbReference>
<dbReference type="PROSITE" id="PS51186">
    <property type="entry name" value="GNAT"/>
    <property type="match status" value="1"/>
</dbReference>
<dbReference type="EMBL" id="CP098023">
    <property type="protein sequence ID" value="WKD48311.1"/>
    <property type="molecule type" value="Genomic_DNA"/>
</dbReference>
<dbReference type="Pfam" id="PF13673">
    <property type="entry name" value="Acetyltransf_10"/>
    <property type="match status" value="1"/>
</dbReference>
<evidence type="ECO:0000259" key="3">
    <source>
        <dbReference type="PROSITE" id="PS51186"/>
    </source>
</evidence>